<dbReference type="Gene3D" id="3.40.50.150">
    <property type="entry name" value="Vaccinia Virus protein VP39"/>
    <property type="match status" value="1"/>
</dbReference>
<dbReference type="InterPro" id="IPR036804">
    <property type="entry name" value="CheR_N_sf"/>
</dbReference>
<dbReference type="PRINTS" id="PR00996">
    <property type="entry name" value="CHERMTFRASE"/>
</dbReference>
<feature type="binding site" evidence="6">
    <location>
        <begin position="212"/>
        <end position="213"/>
    </location>
    <ligand>
        <name>S-adenosyl-L-methionine</name>
        <dbReference type="ChEBI" id="CHEBI:59789"/>
    </ligand>
</feature>
<reference evidence="9" key="1">
    <citation type="submission" date="2016-10" db="EMBL/GenBank/DDBJ databases">
        <authorList>
            <person name="Varghese N."/>
            <person name="Submissions S."/>
        </authorList>
    </citation>
    <scope>NUCLEOTIDE SEQUENCE [LARGE SCALE GENOMIC DNA]</scope>
    <source>
        <strain evidence="9">Ah-143</strain>
    </source>
</reference>
<keyword evidence="3 5" id="KW-0808">Transferase</keyword>
<feature type="domain" description="CheR-type methyltransferase" evidence="7">
    <location>
        <begin position="21"/>
        <end position="286"/>
    </location>
</feature>
<keyword evidence="4 5" id="KW-0949">S-adenosyl-L-methionine</keyword>
<evidence type="ECO:0000256" key="3">
    <source>
        <dbReference type="ARBA" id="ARBA00022679"/>
    </source>
</evidence>
<evidence type="ECO:0000259" key="7">
    <source>
        <dbReference type="PROSITE" id="PS50123"/>
    </source>
</evidence>
<accession>A0A1I7E897</accession>
<protein>
    <recommendedName>
        <fullName evidence="5">Chemotaxis protein methyltransferase</fullName>
        <ecNumber evidence="5">2.1.1.80</ecNumber>
    </recommendedName>
</protein>
<dbReference type="AlphaFoldDB" id="A0A1I7E897"/>
<evidence type="ECO:0000313" key="9">
    <source>
        <dbReference type="Proteomes" id="UP000199187"/>
    </source>
</evidence>
<dbReference type="InterPro" id="IPR000780">
    <property type="entry name" value="CheR_MeTrfase"/>
</dbReference>
<gene>
    <name evidence="8" type="ORF">SAMN05192562_11218</name>
</gene>
<feature type="binding site" evidence="6">
    <location>
        <position position="128"/>
    </location>
    <ligand>
        <name>S-adenosyl-L-methionine</name>
        <dbReference type="ChEBI" id="CHEBI:59789"/>
    </ligand>
</feature>
<name>A0A1I7E897_9ENTR</name>
<evidence type="ECO:0000256" key="6">
    <source>
        <dbReference type="PIRSR" id="PIRSR000410-1"/>
    </source>
</evidence>
<evidence type="ECO:0000256" key="4">
    <source>
        <dbReference type="ARBA" id="ARBA00022691"/>
    </source>
</evidence>
<evidence type="ECO:0000256" key="2">
    <source>
        <dbReference type="ARBA" id="ARBA00022603"/>
    </source>
</evidence>
<dbReference type="Proteomes" id="UP000199187">
    <property type="component" value="Unassembled WGS sequence"/>
</dbReference>
<dbReference type="SUPFAM" id="SSF47757">
    <property type="entry name" value="Chemotaxis receptor methyltransferase CheR, N-terminal domain"/>
    <property type="match status" value="1"/>
</dbReference>
<dbReference type="OrthoDB" id="9816309at2"/>
<dbReference type="EC" id="2.1.1.80" evidence="5"/>
<feature type="binding site" evidence="6">
    <location>
        <begin position="230"/>
        <end position="231"/>
    </location>
    <ligand>
        <name>S-adenosyl-L-methionine</name>
        <dbReference type="ChEBI" id="CHEBI:59789"/>
    </ligand>
</feature>
<evidence type="ECO:0000256" key="5">
    <source>
        <dbReference type="PIRNR" id="PIRNR000410"/>
    </source>
</evidence>
<dbReference type="PANTHER" id="PTHR24422:SF19">
    <property type="entry name" value="CHEMOTAXIS PROTEIN METHYLTRANSFERASE"/>
    <property type="match status" value="1"/>
</dbReference>
<dbReference type="EMBL" id="FPAU01000012">
    <property type="protein sequence ID" value="SFU20151.1"/>
    <property type="molecule type" value="Genomic_DNA"/>
</dbReference>
<dbReference type="RefSeq" id="WP_090126788.1">
    <property type="nucleotide sequence ID" value="NZ_CP045300.1"/>
</dbReference>
<evidence type="ECO:0000256" key="1">
    <source>
        <dbReference type="ARBA" id="ARBA00001541"/>
    </source>
</evidence>
<dbReference type="InterPro" id="IPR022641">
    <property type="entry name" value="CheR_N"/>
</dbReference>
<organism evidence="8 9">
    <name type="scientific">Kosakonia arachidis</name>
    <dbReference type="NCBI Taxonomy" id="551989"/>
    <lineage>
        <taxon>Bacteria</taxon>
        <taxon>Pseudomonadati</taxon>
        <taxon>Pseudomonadota</taxon>
        <taxon>Gammaproteobacteria</taxon>
        <taxon>Enterobacterales</taxon>
        <taxon>Enterobacteriaceae</taxon>
        <taxon>Kosakonia</taxon>
    </lineage>
</organism>
<dbReference type="Pfam" id="PF01739">
    <property type="entry name" value="CheR"/>
    <property type="match status" value="1"/>
</dbReference>
<sequence>MPNIAHNNKIEISNQFVQNHLSESELNTFIELIYQQAGIVITAQRRDMVYNRLAPRLRALGLNSFRDYIRLLENSPNHNEWQQFVNALTTNLTSFFREAYHFPILTEHARTRGGGYNVWCTAASTGEEPYSIAMTLDEVLGHSIVGPRILATDIDTGVLEKARSGTYRMADLNNLSLEQKKNYFLRRNDSGKRDQVKVRSVLQNAVHFQQLNLISANWDIPAPFDAIFCRNVMIYFDKNTQDQLLNRFAKLLKPGGLLFVGHSEHFSSTASPFRLKGQSVYCLKKEKA</sequence>
<feature type="binding site" evidence="6">
    <location>
        <position position="97"/>
    </location>
    <ligand>
        <name>S-adenosyl-L-methionine</name>
        <dbReference type="ChEBI" id="CHEBI:59789"/>
    </ligand>
</feature>
<dbReference type="SUPFAM" id="SSF53335">
    <property type="entry name" value="S-adenosyl-L-methionine-dependent methyltransferases"/>
    <property type="match status" value="1"/>
</dbReference>
<keyword evidence="2 5" id="KW-0489">Methyltransferase</keyword>
<evidence type="ECO:0000313" key="8">
    <source>
        <dbReference type="EMBL" id="SFU20151.1"/>
    </source>
</evidence>
<keyword evidence="9" id="KW-1185">Reference proteome</keyword>
<dbReference type="InterPro" id="IPR029063">
    <property type="entry name" value="SAM-dependent_MTases_sf"/>
</dbReference>
<comment type="function">
    <text evidence="5">Methylation of the membrane-bound methyl-accepting chemotaxis proteins (MCP) to form gamma-glutamyl methyl ester residues in MCP.</text>
</comment>
<dbReference type="PANTHER" id="PTHR24422">
    <property type="entry name" value="CHEMOTAXIS PROTEIN METHYLTRANSFERASE"/>
    <property type="match status" value="1"/>
</dbReference>
<dbReference type="InterPro" id="IPR022642">
    <property type="entry name" value="CheR_C"/>
</dbReference>
<dbReference type="PIRSF" id="PIRSF000410">
    <property type="entry name" value="CheR"/>
    <property type="match status" value="1"/>
</dbReference>
<dbReference type="InterPro" id="IPR026024">
    <property type="entry name" value="Chemotaxis_MeTrfase_CheR"/>
</dbReference>
<dbReference type="SMART" id="SM00138">
    <property type="entry name" value="MeTrc"/>
    <property type="match status" value="1"/>
</dbReference>
<dbReference type="InterPro" id="IPR050903">
    <property type="entry name" value="Bact_Chemotaxis_MeTrfase"/>
</dbReference>
<proteinExistence type="predicted"/>
<comment type="catalytic activity">
    <reaction evidence="1 5">
        <text>L-glutamyl-[protein] + S-adenosyl-L-methionine = [protein]-L-glutamate 5-O-methyl ester + S-adenosyl-L-homocysteine</text>
        <dbReference type="Rhea" id="RHEA:24452"/>
        <dbReference type="Rhea" id="RHEA-COMP:10208"/>
        <dbReference type="Rhea" id="RHEA-COMP:10311"/>
        <dbReference type="ChEBI" id="CHEBI:29973"/>
        <dbReference type="ChEBI" id="CHEBI:57856"/>
        <dbReference type="ChEBI" id="CHEBI:59789"/>
        <dbReference type="ChEBI" id="CHEBI:82795"/>
        <dbReference type="EC" id="2.1.1.80"/>
    </reaction>
</comment>
<dbReference type="CDD" id="cd02440">
    <property type="entry name" value="AdoMet_MTases"/>
    <property type="match status" value="1"/>
</dbReference>
<dbReference type="PROSITE" id="PS50123">
    <property type="entry name" value="CHER"/>
    <property type="match status" value="1"/>
</dbReference>
<dbReference type="Gene3D" id="1.10.155.10">
    <property type="entry name" value="Chemotaxis receptor methyltransferase CheR, N-terminal domain"/>
    <property type="match status" value="1"/>
</dbReference>
<feature type="binding site" evidence="6">
    <location>
        <position position="153"/>
    </location>
    <ligand>
        <name>S-adenosyl-L-methionine</name>
        <dbReference type="ChEBI" id="CHEBI:59789"/>
    </ligand>
</feature>
<dbReference type="GO" id="GO:0008983">
    <property type="term" value="F:protein-glutamate O-methyltransferase activity"/>
    <property type="evidence" value="ECO:0007669"/>
    <property type="project" value="UniProtKB-EC"/>
</dbReference>
<dbReference type="GO" id="GO:0032259">
    <property type="term" value="P:methylation"/>
    <property type="evidence" value="ECO:0007669"/>
    <property type="project" value="UniProtKB-KW"/>
</dbReference>
<feature type="binding site" evidence="6">
    <location>
        <position position="91"/>
    </location>
    <ligand>
        <name>S-adenosyl-L-methionine</name>
        <dbReference type="ChEBI" id="CHEBI:59789"/>
    </ligand>
</feature>
<dbReference type="Pfam" id="PF03705">
    <property type="entry name" value="CheR_N"/>
    <property type="match status" value="1"/>
</dbReference>
<feature type="binding site" evidence="6">
    <location>
        <position position="93"/>
    </location>
    <ligand>
        <name>S-adenosyl-L-methionine</name>
        <dbReference type="ChEBI" id="CHEBI:59789"/>
    </ligand>
</feature>